<feature type="region of interest" description="Disordered" evidence="1">
    <location>
        <begin position="1"/>
        <end position="91"/>
    </location>
</feature>
<evidence type="ECO:0000313" key="3">
    <source>
        <dbReference type="Proteomes" id="UP001497392"/>
    </source>
</evidence>
<dbReference type="EMBL" id="CAXHTA020000001">
    <property type="protein sequence ID" value="CAL5218550.1"/>
    <property type="molecule type" value="Genomic_DNA"/>
</dbReference>
<name>A0ABP1FIX8_9CHLO</name>
<gene>
    <name evidence="2" type="primary">g241</name>
    <name evidence="2" type="ORF">VP750_LOCUS209</name>
</gene>
<evidence type="ECO:0000313" key="2">
    <source>
        <dbReference type="EMBL" id="CAL5218550.1"/>
    </source>
</evidence>
<accession>A0ABP1FIX8</accession>
<feature type="compositionally biased region" description="Low complexity" evidence="1">
    <location>
        <begin position="78"/>
        <end position="91"/>
    </location>
</feature>
<comment type="caution">
    <text evidence="2">The sequence shown here is derived from an EMBL/GenBank/DDBJ whole genome shotgun (WGS) entry which is preliminary data.</text>
</comment>
<sequence length="91" mass="10272">MAAPPMWPAQAAVRLPSQQQPNVAEAAQHTQHYQQWQAEQQWPPPSQRQNRQQPAVSAPSTARSGNLSRQPSGEQTSRRSQNSRQQPRQQP</sequence>
<organism evidence="2 3">
    <name type="scientific">Coccomyxa viridis</name>
    <dbReference type="NCBI Taxonomy" id="1274662"/>
    <lineage>
        <taxon>Eukaryota</taxon>
        <taxon>Viridiplantae</taxon>
        <taxon>Chlorophyta</taxon>
        <taxon>core chlorophytes</taxon>
        <taxon>Trebouxiophyceae</taxon>
        <taxon>Trebouxiophyceae incertae sedis</taxon>
        <taxon>Coccomyxaceae</taxon>
        <taxon>Coccomyxa</taxon>
    </lineage>
</organism>
<proteinExistence type="predicted"/>
<feature type="compositionally biased region" description="Low complexity" evidence="1">
    <location>
        <begin position="1"/>
        <end position="12"/>
    </location>
</feature>
<feature type="compositionally biased region" description="Polar residues" evidence="1">
    <location>
        <begin position="58"/>
        <end position="74"/>
    </location>
</feature>
<protein>
    <submittedName>
        <fullName evidence="2">G241 protein</fullName>
    </submittedName>
</protein>
<feature type="compositionally biased region" description="Low complexity" evidence="1">
    <location>
        <begin position="26"/>
        <end position="54"/>
    </location>
</feature>
<evidence type="ECO:0000256" key="1">
    <source>
        <dbReference type="SAM" id="MobiDB-lite"/>
    </source>
</evidence>
<reference evidence="2 3" key="1">
    <citation type="submission" date="2024-06" db="EMBL/GenBank/DDBJ databases">
        <authorList>
            <person name="Kraege A."/>
            <person name="Thomma B."/>
        </authorList>
    </citation>
    <scope>NUCLEOTIDE SEQUENCE [LARGE SCALE GENOMIC DNA]</scope>
</reference>
<dbReference type="Proteomes" id="UP001497392">
    <property type="component" value="Unassembled WGS sequence"/>
</dbReference>
<keyword evidence="3" id="KW-1185">Reference proteome</keyword>